<dbReference type="EMBL" id="CCSD01000085">
    <property type="protein sequence ID" value="CDZ90449.1"/>
    <property type="molecule type" value="Genomic_DNA"/>
</dbReference>
<proteinExistence type="predicted"/>
<reference evidence="2 3" key="1">
    <citation type="journal article" date="2014" name="Genome Announc.">
        <title>Draft Genome Sequence of Propane- and Butane-Oxidizing Actinobacterium Rhodococcus ruber IEGM 231.</title>
        <authorList>
            <person name="Ivshina I.B."/>
            <person name="Kuyukina M.S."/>
            <person name="Krivoruchko A.V."/>
            <person name="Barbe V."/>
            <person name="Fischer C."/>
        </authorList>
    </citation>
    <scope>NUCLEOTIDE SEQUENCE [LARGE SCALE GENOMIC DNA]</scope>
</reference>
<evidence type="ECO:0000313" key="3">
    <source>
        <dbReference type="Proteomes" id="UP000042997"/>
    </source>
</evidence>
<evidence type="ECO:0000313" key="2">
    <source>
        <dbReference type="EMBL" id="CDZ90449.1"/>
    </source>
</evidence>
<organism evidence="2 3">
    <name type="scientific">Rhodococcus ruber</name>
    <dbReference type="NCBI Taxonomy" id="1830"/>
    <lineage>
        <taxon>Bacteria</taxon>
        <taxon>Bacillati</taxon>
        <taxon>Actinomycetota</taxon>
        <taxon>Actinomycetes</taxon>
        <taxon>Mycobacteriales</taxon>
        <taxon>Nocardiaceae</taxon>
        <taxon>Rhodococcus</taxon>
    </lineage>
</organism>
<accession>A0A098BNY0</accession>
<gene>
    <name evidence="2" type="ORF">RHRU231_710127</name>
</gene>
<name>A0A098BNY0_9NOCA</name>
<feature type="region of interest" description="Disordered" evidence="1">
    <location>
        <begin position="167"/>
        <end position="227"/>
    </location>
</feature>
<feature type="compositionally biased region" description="Gly residues" evidence="1">
    <location>
        <begin position="169"/>
        <end position="181"/>
    </location>
</feature>
<feature type="region of interest" description="Disordered" evidence="1">
    <location>
        <begin position="50"/>
        <end position="77"/>
    </location>
</feature>
<dbReference type="AlphaFoldDB" id="A0A098BNY0"/>
<protein>
    <submittedName>
        <fullName evidence="2">Uncharacterized protein</fullName>
    </submittedName>
</protein>
<dbReference type="Proteomes" id="UP000042997">
    <property type="component" value="Unassembled WGS sequence"/>
</dbReference>
<evidence type="ECO:0000256" key="1">
    <source>
        <dbReference type="SAM" id="MobiDB-lite"/>
    </source>
</evidence>
<sequence>MRTDRREGYGRRSVQNLLEIGGDHGRQLVRDHLRLDRWLIEHVTDRDVLDGADEHPRDGVGMLDPAPAGIEAQPHGQQRVDAVLERDQPAVRRAGELLDEHAQQPGVLAECLEEYAHVGPHRFGPGGGVERIGEHVRNASLNLLGPPVDDFGHDGVLAGEVLVQRAGADTGGGGDPVGGGALVSVGEQDLPAGGHDALDHRLGAALPWHPAQPALLRRPHRRPPDAN</sequence>